<evidence type="ECO:0000313" key="1">
    <source>
        <dbReference type="EMBL" id="SDE69846.1"/>
    </source>
</evidence>
<dbReference type="EMBL" id="LT629689">
    <property type="protein sequence ID" value="SDE69846.1"/>
    <property type="molecule type" value="Genomic_DNA"/>
</dbReference>
<dbReference type="InterPro" id="IPR009814">
    <property type="entry name" value="Phage_lambda_Xis_Q38267"/>
</dbReference>
<dbReference type="RefSeq" id="WP_231998135.1">
    <property type="nucleotide sequence ID" value="NZ_LT629689.1"/>
</dbReference>
<name>A0ABY0MXX0_9PSED</name>
<organism evidence="1 2">
    <name type="scientific">Pseudomonas extremaustralis</name>
    <dbReference type="NCBI Taxonomy" id="359110"/>
    <lineage>
        <taxon>Bacteria</taxon>
        <taxon>Pseudomonadati</taxon>
        <taxon>Pseudomonadota</taxon>
        <taxon>Gammaproteobacteria</taxon>
        <taxon>Pseudomonadales</taxon>
        <taxon>Pseudomonadaceae</taxon>
        <taxon>Pseudomonas</taxon>
    </lineage>
</organism>
<accession>A0ABY0MXX0</accession>
<evidence type="ECO:0008006" key="3">
    <source>
        <dbReference type="Google" id="ProtNLM"/>
    </source>
</evidence>
<dbReference type="Proteomes" id="UP000182858">
    <property type="component" value="Chromosome I"/>
</dbReference>
<sequence>MMKRANPAQLRQSIEAASALVKLGIRFVCMPVVDEADLANLASQAAERFERLAVIAEAGEKRT</sequence>
<gene>
    <name evidence="1" type="ORF">SAMN05216591_0657</name>
</gene>
<dbReference type="GeneID" id="78552187"/>
<dbReference type="Pfam" id="PF07131">
    <property type="entry name" value="DUF1382"/>
    <property type="match status" value="1"/>
</dbReference>
<proteinExistence type="predicted"/>
<protein>
    <recommendedName>
        <fullName evidence="3">DUF1382 family protein</fullName>
    </recommendedName>
</protein>
<keyword evidence="2" id="KW-1185">Reference proteome</keyword>
<evidence type="ECO:0000313" key="2">
    <source>
        <dbReference type="Proteomes" id="UP000182858"/>
    </source>
</evidence>
<reference evidence="1 2" key="1">
    <citation type="submission" date="2016-10" db="EMBL/GenBank/DDBJ databases">
        <authorList>
            <person name="Varghese N."/>
            <person name="Submissions S."/>
        </authorList>
    </citation>
    <scope>NUCLEOTIDE SEQUENCE [LARGE SCALE GENOMIC DNA]</scope>
    <source>
        <strain evidence="1 2">DSM 17835</strain>
    </source>
</reference>